<dbReference type="AlphaFoldDB" id="A0A382JRN5"/>
<proteinExistence type="predicted"/>
<sequence length="141" mass="16641">MDVRVTGGTKFQKEVAHKLIYWTVKQLGLSRMSSLDVHIILKKLRGVDGECSMEDEEKRTFTIEANKTLGLRQLIMTLIHEMVHVKQFARNEMDDFPINGRQRWKSGTVPESINYDDMPWEKEATRLQEKLTDEFWREDQI</sequence>
<evidence type="ECO:0000313" key="1">
    <source>
        <dbReference type="EMBL" id="SVC15154.1"/>
    </source>
</evidence>
<protein>
    <recommendedName>
        <fullName evidence="2">SprT-like domain-containing protein</fullName>
    </recommendedName>
</protein>
<gene>
    <name evidence="1" type="ORF">METZ01_LOCUS268008</name>
</gene>
<name>A0A382JRN5_9ZZZZ</name>
<accession>A0A382JRN5</accession>
<organism evidence="1">
    <name type="scientific">marine metagenome</name>
    <dbReference type="NCBI Taxonomy" id="408172"/>
    <lineage>
        <taxon>unclassified sequences</taxon>
        <taxon>metagenomes</taxon>
        <taxon>ecological metagenomes</taxon>
    </lineage>
</organism>
<dbReference type="EMBL" id="UINC01076208">
    <property type="protein sequence ID" value="SVC15154.1"/>
    <property type="molecule type" value="Genomic_DNA"/>
</dbReference>
<reference evidence="1" key="1">
    <citation type="submission" date="2018-05" db="EMBL/GenBank/DDBJ databases">
        <authorList>
            <person name="Lanie J.A."/>
            <person name="Ng W.-L."/>
            <person name="Kazmierczak K.M."/>
            <person name="Andrzejewski T.M."/>
            <person name="Davidsen T.M."/>
            <person name="Wayne K.J."/>
            <person name="Tettelin H."/>
            <person name="Glass J.I."/>
            <person name="Rusch D."/>
            <person name="Podicherti R."/>
            <person name="Tsui H.-C.T."/>
            <person name="Winkler M.E."/>
        </authorList>
    </citation>
    <scope>NUCLEOTIDE SEQUENCE</scope>
</reference>
<evidence type="ECO:0008006" key="2">
    <source>
        <dbReference type="Google" id="ProtNLM"/>
    </source>
</evidence>